<proteinExistence type="predicted"/>
<dbReference type="Proteomes" id="UP000250140">
    <property type="component" value="Unassembled WGS sequence"/>
</dbReference>
<dbReference type="EMBL" id="KV749749">
    <property type="protein sequence ID" value="OCL07951.1"/>
    <property type="molecule type" value="Genomic_DNA"/>
</dbReference>
<accession>A0A8E2EZV5</accession>
<sequence length="94" mass="10282">MPCSPTTLSWSNCWQSKVEFARGCAVYFVVAALSFDLRLPDCSQPAGFDSRSNNGLKGQKSHGLPLPASRAISLASSTRARTPSYQNTFQCFPY</sequence>
<keyword evidence="2" id="KW-1185">Reference proteome</keyword>
<dbReference type="AlphaFoldDB" id="A0A8E2EZV5"/>
<reference evidence="1 2" key="1">
    <citation type="journal article" date="2016" name="Nat. Commun.">
        <title>Ectomycorrhizal ecology is imprinted in the genome of the dominant symbiotic fungus Cenococcum geophilum.</title>
        <authorList>
            <consortium name="DOE Joint Genome Institute"/>
            <person name="Peter M."/>
            <person name="Kohler A."/>
            <person name="Ohm R.A."/>
            <person name="Kuo A."/>
            <person name="Krutzmann J."/>
            <person name="Morin E."/>
            <person name="Arend M."/>
            <person name="Barry K.W."/>
            <person name="Binder M."/>
            <person name="Choi C."/>
            <person name="Clum A."/>
            <person name="Copeland A."/>
            <person name="Grisel N."/>
            <person name="Haridas S."/>
            <person name="Kipfer T."/>
            <person name="LaButti K."/>
            <person name="Lindquist E."/>
            <person name="Lipzen A."/>
            <person name="Maire R."/>
            <person name="Meier B."/>
            <person name="Mihaltcheva S."/>
            <person name="Molinier V."/>
            <person name="Murat C."/>
            <person name="Poggeler S."/>
            <person name="Quandt C.A."/>
            <person name="Sperisen C."/>
            <person name="Tritt A."/>
            <person name="Tisserant E."/>
            <person name="Crous P.W."/>
            <person name="Henrissat B."/>
            <person name="Nehls U."/>
            <person name="Egli S."/>
            <person name="Spatafora J.W."/>
            <person name="Grigoriev I.V."/>
            <person name="Martin F.M."/>
        </authorList>
    </citation>
    <scope>NUCLEOTIDE SEQUENCE [LARGE SCALE GENOMIC DNA]</scope>
    <source>
        <strain evidence="1 2">CBS 207.34</strain>
    </source>
</reference>
<protein>
    <submittedName>
        <fullName evidence="1">Uncharacterized protein</fullName>
    </submittedName>
</protein>
<evidence type="ECO:0000313" key="2">
    <source>
        <dbReference type="Proteomes" id="UP000250140"/>
    </source>
</evidence>
<evidence type="ECO:0000313" key="1">
    <source>
        <dbReference type="EMBL" id="OCL07951.1"/>
    </source>
</evidence>
<gene>
    <name evidence="1" type="ORF">AOQ84DRAFT_50209</name>
</gene>
<name>A0A8E2EZV5_9PEZI</name>
<organism evidence="1 2">
    <name type="scientific">Glonium stellatum</name>
    <dbReference type="NCBI Taxonomy" id="574774"/>
    <lineage>
        <taxon>Eukaryota</taxon>
        <taxon>Fungi</taxon>
        <taxon>Dikarya</taxon>
        <taxon>Ascomycota</taxon>
        <taxon>Pezizomycotina</taxon>
        <taxon>Dothideomycetes</taxon>
        <taxon>Pleosporomycetidae</taxon>
        <taxon>Gloniales</taxon>
        <taxon>Gloniaceae</taxon>
        <taxon>Glonium</taxon>
    </lineage>
</organism>